<feature type="transmembrane region" description="Helical" evidence="8">
    <location>
        <begin position="229"/>
        <end position="248"/>
    </location>
</feature>
<dbReference type="SUPFAM" id="SSF49344">
    <property type="entry name" value="CBD9-like"/>
    <property type="match status" value="1"/>
</dbReference>
<keyword evidence="2" id="KW-0813">Transport</keyword>
<feature type="transmembrane region" description="Helical" evidence="8">
    <location>
        <begin position="290"/>
        <end position="310"/>
    </location>
</feature>
<evidence type="ECO:0000256" key="7">
    <source>
        <dbReference type="ARBA" id="ARBA00023136"/>
    </source>
</evidence>
<evidence type="ECO:0000313" key="13">
    <source>
        <dbReference type="Proteomes" id="UP001318860"/>
    </source>
</evidence>
<proteinExistence type="predicted"/>
<evidence type="ECO:0000256" key="9">
    <source>
        <dbReference type="SAM" id="SignalP"/>
    </source>
</evidence>
<feature type="domain" description="Cytochrome b561" evidence="11">
    <location>
        <begin position="185"/>
        <end position="382"/>
    </location>
</feature>
<keyword evidence="6 8" id="KW-1133">Transmembrane helix</keyword>
<evidence type="ECO:0000313" key="12">
    <source>
        <dbReference type="EMBL" id="KAK6142741.1"/>
    </source>
</evidence>
<evidence type="ECO:0000256" key="3">
    <source>
        <dbReference type="ARBA" id="ARBA00022692"/>
    </source>
</evidence>
<evidence type="ECO:0000259" key="10">
    <source>
        <dbReference type="PROSITE" id="PS50836"/>
    </source>
</evidence>
<dbReference type="PANTHER" id="PTHR23130">
    <property type="entry name" value="CYTOCHROME B561 AND DOMON DOMAIN-CONTAINING PROTEIN"/>
    <property type="match status" value="1"/>
</dbReference>
<feature type="chain" id="PRO_5045751064" description="Cytochrome b561 and DOMON domain-containing protein" evidence="9">
    <location>
        <begin position="27"/>
        <end position="402"/>
    </location>
</feature>
<feature type="transmembrane region" description="Helical" evidence="8">
    <location>
        <begin position="255"/>
        <end position="278"/>
    </location>
</feature>
<evidence type="ECO:0000256" key="5">
    <source>
        <dbReference type="ARBA" id="ARBA00022982"/>
    </source>
</evidence>
<evidence type="ECO:0000256" key="2">
    <source>
        <dbReference type="ARBA" id="ARBA00022448"/>
    </source>
</evidence>
<dbReference type="Pfam" id="PF03351">
    <property type="entry name" value="DOMON"/>
    <property type="match status" value="1"/>
</dbReference>
<dbReference type="PROSITE" id="PS50939">
    <property type="entry name" value="CYTOCHROME_B561"/>
    <property type="match status" value="1"/>
</dbReference>
<dbReference type="InterPro" id="IPR045266">
    <property type="entry name" value="DOH_DOMON"/>
</dbReference>
<evidence type="ECO:0008006" key="14">
    <source>
        <dbReference type="Google" id="ProtNLM"/>
    </source>
</evidence>
<dbReference type="EMBL" id="JABTTQ020000013">
    <property type="protein sequence ID" value="KAK6142741.1"/>
    <property type="molecule type" value="Genomic_DNA"/>
</dbReference>
<dbReference type="Proteomes" id="UP001318860">
    <property type="component" value="Unassembled WGS sequence"/>
</dbReference>
<comment type="caution">
    <text evidence="12">The sequence shown here is derived from an EMBL/GenBank/DDBJ whole genome shotgun (WGS) entry which is preliminary data.</text>
</comment>
<sequence length="402" mass="45284">MEECSRFGLLKMSFFLFVGSISFIHSSFVVEGANLEGDSNNGLCNTDLTSFIPFPYSNLPDMVCKPLWNSYLLRYSQSKDNEITIVLSTIYTSGWVGIGFSRDGKMLNSSCMVGWVNLEGQGRIKQYHVKGFTSSQIKPDEGELPLTNVPPFVALQGATIYLAFQLKFNTTLKTQPILLAFSTKNPHHHRLTVHEDKTTINFDFSSGKTDSSVDLSPSIFKDRRTHGTLALLGWGLFLPLGAILARYLRHKDGLWYYLHVGFQFIGFLLGVAAVIVGLSLNNELHAYIPAHKGIGIFVLVLTILQVFAFFTRPSTDSKYRRYWNWYHNWLGRICLFFGAVNIVLGIHLAGAEPAWKIGYGFLVGAVLVIVIVLETLLRLRRKVEYHDHPPFSMDSIEKEISL</sequence>
<dbReference type="Pfam" id="PF03188">
    <property type="entry name" value="Cytochrom_B561"/>
    <property type="match status" value="1"/>
</dbReference>
<accession>A0ABR0W7X8</accession>
<comment type="subcellular location">
    <subcellularLocation>
        <location evidence="1">Membrane</location>
    </subcellularLocation>
</comment>
<keyword evidence="5" id="KW-0249">Electron transport</keyword>
<dbReference type="Gene3D" id="1.20.120.1770">
    <property type="match status" value="1"/>
</dbReference>
<gene>
    <name evidence="12" type="ORF">DH2020_023089</name>
</gene>
<dbReference type="PANTHER" id="PTHR23130:SF115">
    <property type="entry name" value="OS01G0680900 PROTEIN"/>
    <property type="match status" value="1"/>
</dbReference>
<evidence type="ECO:0000256" key="4">
    <source>
        <dbReference type="ARBA" id="ARBA00022729"/>
    </source>
</evidence>
<evidence type="ECO:0000256" key="6">
    <source>
        <dbReference type="ARBA" id="ARBA00022989"/>
    </source>
</evidence>
<feature type="transmembrane region" description="Helical" evidence="8">
    <location>
        <begin position="357"/>
        <end position="377"/>
    </location>
</feature>
<keyword evidence="4 9" id="KW-0732">Signal</keyword>
<feature type="signal peptide" evidence="9">
    <location>
        <begin position="1"/>
        <end position="26"/>
    </location>
</feature>
<protein>
    <recommendedName>
        <fullName evidence="14">Cytochrome b561 and DOMON domain-containing protein</fullName>
    </recommendedName>
</protein>
<dbReference type="SMART" id="SM00665">
    <property type="entry name" value="B561"/>
    <property type="match status" value="1"/>
</dbReference>
<keyword evidence="3 8" id="KW-0812">Transmembrane</keyword>
<reference evidence="12 13" key="1">
    <citation type="journal article" date="2021" name="Comput. Struct. Biotechnol. J.">
        <title>De novo genome assembly of the potent medicinal plant Rehmannia glutinosa using nanopore technology.</title>
        <authorList>
            <person name="Ma L."/>
            <person name="Dong C."/>
            <person name="Song C."/>
            <person name="Wang X."/>
            <person name="Zheng X."/>
            <person name="Niu Y."/>
            <person name="Chen S."/>
            <person name="Feng W."/>
        </authorList>
    </citation>
    <scope>NUCLEOTIDE SEQUENCE [LARGE SCALE GENOMIC DNA]</scope>
    <source>
        <strain evidence="12">DH-2019</strain>
    </source>
</reference>
<feature type="transmembrane region" description="Helical" evidence="8">
    <location>
        <begin position="330"/>
        <end position="351"/>
    </location>
</feature>
<dbReference type="InterPro" id="IPR006593">
    <property type="entry name" value="Cyt_b561/ferric_Rdtase_TM"/>
</dbReference>
<dbReference type="CDD" id="cd09631">
    <property type="entry name" value="DOMON_DOH"/>
    <property type="match status" value="1"/>
</dbReference>
<keyword evidence="7 8" id="KW-0472">Membrane</keyword>
<evidence type="ECO:0000256" key="8">
    <source>
        <dbReference type="SAM" id="Phobius"/>
    </source>
</evidence>
<evidence type="ECO:0000259" key="11">
    <source>
        <dbReference type="PROSITE" id="PS50939"/>
    </source>
</evidence>
<keyword evidence="13" id="KW-1185">Reference proteome</keyword>
<feature type="domain" description="DOMON" evidence="10">
    <location>
        <begin position="69"/>
        <end position="184"/>
    </location>
</feature>
<name>A0ABR0W7X8_REHGL</name>
<dbReference type="InterPro" id="IPR005018">
    <property type="entry name" value="DOMON_domain"/>
</dbReference>
<evidence type="ECO:0000256" key="1">
    <source>
        <dbReference type="ARBA" id="ARBA00004370"/>
    </source>
</evidence>
<organism evidence="12 13">
    <name type="scientific">Rehmannia glutinosa</name>
    <name type="common">Chinese foxglove</name>
    <dbReference type="NCBI Taxonomy" id="99300"/>
    <lineage>
        <taxon>Eukaryota</taxon>
        <taxon>Viridiplantae</taxon>
        <taxon>Streptophyta</taxon>
        <taxon>Embryophyta</taxon>
        <taxon>Tracheophyta</taxon>
        <taxon>Spermatophyta</taxon>
        <taxon>Magnoliopsida</taxon>
        <taxon>eudicotyledons</taxon>
        <taxon>Gunneridae</taxon>
        <taxon>Pentapetalae</taxon>
        <taxon>asterids</taxon>
        <taxon>lamiids</taxon>
        <taxon>Lamiales</taxon>
        <taxon>Orobanchaceae</taxon>
        <taxon>Rehmannieae</taxon>
        <taxon>Rehmannia</taxon>
    </lineage>
</organism>
<dbReference type="PROSITE" id="PS50836">
    <property type="entry name" value="DOMON"/>
    <property type="match status" value="1"/>
</dbReference>
<dbReference type="SMART" id="SM00664">
    <property type="entry name" value="DoH"/>
    <property type="match status" value="1"/>
</dbReference>
<dbReference type="CDD" id="cd08760">
    <property type="entry name" value="Cyt_b561_FRRS1_like"/>
    <property type="match status" value="1"/>
</dbReference>